<comment type="caution">
    <text evidence="1">The sequence shown here is derived from an EMBL/GenBank/DDBJ whole genome shotgun (WGS) entry which is preliminary data.</text>
</comment>
<dbReference type="AlphaFoldDB" id="A0A5R8WJ01"/>
<evidence type="ECO:0000313" key="2">
    <source>
        <dbReference type="Proteomes" id="UP000305517"/>
    </source>
</evidence>
<keyword evidence="2" id="KW-1185">Reference proteome</keyword>
<evidence type="ECO:0000313" key="1">
    <source>
        <dbReference type="EMBL" id="TLM88677.1"/>
    </source>
</evidence>
<dbReference type="Proteomes" id="UP000305517">
    <property type="component" value="Unassembled WGS sequence"/>
</dbReference>
<sequence>MSSSFVVVVDPMEATPPTTVPYAVGMGAALPVLLTLLRIQHAPDLLAPEPALAATSQTDCHCAETTANAQQLARQLPGPAATQVLELSSSEAVEQAIRQLQPLLLVLGLHAEHTLLDQLRHKHLLPVLRATHHPLLLVPEATRVSGRPGRVLLAIDAEPYKLTAAARALVPLLASWQAAYTVVHVLPAHASQTRSERQVLTGVRAEGLVPPDAPLWLYQEPAASSAAGIL</sequence>
<reference evidence="1 2" key="1">
    <citation type="submission" date="2019-05" db="EMBL/GenBank/DDBJ databases">
        <title>Hymenobacter edaphi sp. nov., isolated from abandoned arsenic-contaminated farmland soil.</title>
        <authorList>
            <person name="Nie L."/>
        </authorList>
    </citation>
    <scope>NUCLEOTIDE SEQUENCE [LARGE SCALE GENOMIC DNA]</scope>
    <source>
        <strain evidence="1 2">1-3-3-8</strain>
    </source>
</reference>
<dbReference type="EMBL" id="VAJM01000016">
    <property type="protein sequence ID" value="TLM88677.1"/>
    <property type="molecule type" value="Genomic_DNA"/>
</dbReference>
<dbReference type="Gene3D" id="3.40.50.12370">
    <property type="match status" value="1"/>
</dbReference>
<protein>
    <recommendedName>
        <fullName evidence="3">Universal stress protein</fullName>
    </recommendedName>
</protein>
<name>A0A5R8WJ01_9BACT</name>
<dbReference type="RefSeq" id="WP_138081450.1">
    <property type="nucleotide sequence ID" value="NZ_VAJM01000016.1"/>
</dbReference>
<organism evidence="1 2">
    <name type="scientific">Hymenobacter jeollabukensis</name>
    <dbReference type="NCBI Taxonomy" id="2025313"/>
    <lineage>
        <taxon>Bacteria</taxon>
        <taxon>Pseudomonadati</taxon>
        <taxon>Bacteroidota</taxon>
        <taxon>Cytophagia</taxon>
        <taxon>Cytophagales</taxon>
        <taxon>Hymenobacteraceae</taxon>
        <taxon>Hymenobacter</taxon>
    </lineage>
</organism>
<gene>
    <name evidence="1" type="ORF">FDY95_22850</name>
</gene>
<proteinExistence type="predicted"/>
<evidence type="ECO:0008006" key="3">
    <source>
        <dbReference type="Google" id="ProtNLM"/>
    </source>
</evidence>
<dbReference type="OrthoDB" id="871451at2"/>
<accession>A0A5R8WJ01</accession>